<dbReference type="AlphaFoldDB" id="A0A3N0BSV5"/>
<dbReference type="InterPro" id="IPR008969">
    <property type="entry name" value="CarboxyPept-like_regulatory"/>
</dbReference>
<sequence>MNLKFLRKLSLSLLLMLLASSILFAQDRKITGKVVDQSDGTGIPGVNVSLKGIPSNVSTNADGVYTIQVKSNADVLVFSYIGYLRQQIAVGAQSTINVRLVSDNKDLEDVVIVGYGVQKKASLTGAISTPDLKKVEDIPALNMSSALRGTVVGLSVSGGAQRPGQGTTITIRNPVAYAKDGGQGTNPIFVIDDIIRTQTDFDLLDINEVESVAILKDAEAAVFGVQGANGVVLVRTKKGKIGAPKLSLSTSLGVSTATTMPKFMNSSQLGTFLNDYTQASAYIQTVPGVPVPNFYNADGYLVNGTTGVVATTRNANWFTPDELAYFGNNSHDYFNEAFKDAYVYRTALNISGGSDKVTYFIGGDYVNQNSNFKGINSYKYGLRASVEAKPAKGLVTSLSLNTNVGYSRSYWYKLTSTSENLDNDAASLQNVQPWQEYFINGNPVIIGGSNTGGNDNINFFQIQNSNNFTGGTSTSTNILGKVTYEIPGIKGLMATATFNKNLNSANNKQFGTTFVYYKYAGLGSNNHIPGGALLGTFNVLNGDKVRLNPTFADSYQFDGGLNYNRSFGKHNITALALFEQREQYSEGVAAESTGVVVGALPYQTFTTGVSSSTQTGQLGQAGFQAFISRANYDYDGKYLAQLVFRADGSSRFAPGKNWGYFPAASVGWVLSKEAFIADNFKWIDQLKVRVSVGLSGVDNTKAYQYLANYNLGTGSSGGAVFGEGDRSVAIKPNLAIPNADVRWNKELKTDYGVDMAFLKNRLSFSADYFFNRGTNILTALNSSVPATIGATTPTENYNNVNTFGYEFSLAWRDRIGEDFTYSFSPFYSWSDNKALKVDQSASIIGTIQDVTGRSTDLGVFGYKSLGIIRTQAEADAIIAQRATAAGGSANVKILGQPLQPGMINYEDVNGDGVIGTDLKDQYYVKDRQNNHNSLGLNFSVGYKGLNLNVIMGMSWGGWTNIDGLKPANQSSASTGASIYNNRAVYWVDHWTPTNTNATYPNPFFRTNFEATSDFWLVSATSFSVSSLNLSYSIPSKFANKIGMSSARVYAVATNPIQFINPFPNDYRDLATSLYSYPTLKTWSFGLNIGF</sequence>
<keyword evidence="4" id="KW-1185">Reference proteome</keyword>
<organism evidence="3 4">
    <name type="scientific">Pedobacter jejuensis</name>
    <dbReference type="NCBI Taxonomy" id="1268550"/>
    <lineage>
        <taxon>Bacteria</taxon>
        <taxon>Pseudomonadati</taxon>
        <taxon>Bacteroidota</taxon>
        <taxon>Sphingobacteriia</taxon>
        <taxon>Sphingobacteriales</taxon>
        <taxon>Sphingobacteriaceae</taxon>
        <taxon>Pedobacter</taxon>
    </lineage>
</organism>
<dbReference type="RefSeq" id="WP_123206009.1">
    <property type="nucleotide sequence ID" value="NZ_RBEE01000023.1"/>
</dbReference>
<dbReference type="NCBIfam" id="TIGR04056">
    <property type="entry name" value="OMP_RagA_SusC"/>
    <property type="match status" value="1"/>
</dbReference>
<evidence type="ECO:0000259" key="2">
    <source>
        <dbReference type="Pfam" id="PF07715"/>
    </source>
</evidence>
<dbReference type="Gene3D" id="2.170.130.10">
    <property type="entry name" value="TonB-dependent receptor, plug domain"/>
    <property type="match status" value="1"/>
</dbReference>
<dbReference type="InterPro" id="IPR037066">
    <property type="entry name" value="Plug_dom_sf"/>
</dbReference>
<evidence type="ECO:0000256" key="1">
    <source>
        <dbReference type="SAM" id="SignalP"/>
    </source>
</evidence>
<feature type="signal peptide" evidence="1">
    <location>
        <begin position="1"/>
        <end position="25"/>
    </location>
</feature>
<comment type="caution">
    <text evidence="3">The sequence shown here is derived from an EMBL/GenBank/DDBJ whole genome shotgun (WGS) entry which is preliminary data.</text>
</comment>
<evidence type="ECO:0000313" key="3">
    <source>
        <dbReference type="EMBL" id="RNL52204.1"/>
    </source>
</evidence>
<dbReference type="InterPro" id="IPR012910">
    <property type="entry name" value="Plug_dom"/>
</dbReference>
<dbReference type="Pfam" id="PF13715">
    <property type="entry name" value="CarbopepD_reg_2"/>
    <property type="match status" value="1"/>
</dbReference>
<gene>
    <name evidence="3" type="ORF">D7004_11515</name>
</gene>
<proteinExistence type="predicted"/>
<feature type="chain" id="PRO_5017963861" evidence="1">
    <location>
        <begin position="26"/>
        <end position="1090"/>
    </location>
</feature>
<dbReference type="SUPFAM" id="SSF49464">
    <property type="entry name" value="Carboxypeptidase regulatory domain-like"/>
    <property type="match status" value="1"/>
</dbReference>
<dbReference type="Pfam" id="PF07715">
    <property type="entry name" value="Plug"/>
    <property type="match status" value="1"/>
</dbReference>
<dbReference type="InterPro" id="IPR023996">
    <property type="entry name" value="TonB-dep_OMP_SusC/RagA"/>
</dbReference>
<name>A0A3N0BSV5_9SPHI</name>
<evidence type="ECO:0000313" key="4">
    <source>
        <dbReference type="Proteomes" id="UP000274046"/>
    </source>
</evidence>
<reference evidence="3 4" key="1">
    <citation type="submission" date="2018-10" db="EMBL/GenBank/DDBJ databases">
        <title>Genome sequencing of Pedobacter jejuensis TNB23.</title>
        <authorList>
            <person name="Cho Y.-J."/>
            <person name="Cho A."/>
            <person name="Kim O.-S."/>
        </authorList>
    </citation>
    <scope>NUCLEOTIDE SEQUENCE [LARGE SCALE GENOMIC DNA]</scope>
    <source>
        <strain evidence="3 4">TNB23</strain>
    </source>
</reference>
<dbReference type="Proteomes" id="UP000274046">
    <property type="component" value="Unassembled WGS sequence"/>
</dbReference>
<dbReference type="SUPFAM" id="SSF56935">
    <property type="entry name" value="Porins"/>
    <property type="match status" value="1"/>
</dbReference>
<protein>
    <submittedName>
        <fullName evidence="3">SusC/RagA family TonB-linked outer membrane protein</fullName>
    </submittedName>
</protein>
<feature type="domain" description="TonB-dependent receptor plug" evidence="2">
    <location>
        <begin position="120"/>
        <end position="231"/>
    </location>
</feature>
<keyword evidence="1" id="KW-0732">Signal</keyword>
<dbReference type="EMBL" id="RBEE01000023">
    <property type="protein sequence ID" value="RNL52204.1"/>
    <property type="molecule type" value="Genomic_DNA"/>
</dbReference>
<dbReference type="Gene3D" id="2.60.40.1120">
    <property type="entry name" value="Carboxypeptidase-like, regulatory domain"/>
    <property type="match status" value="1"/>
</dbReference>
<accession>A0A3N0BSV5</accession>
<dbReference type="OrthoDB" id="9768177at2"/>